<accession>A0AAJ2N2P5</accession>
<organism evidence="1 2">
    <name type="scientific">Paenibacillus suaedae</name>
    <dbReference type="NCBI Taxonomy" id="3077233"/>
    <lineage>
        <taxon>Bacteria</taxon>
        <taxon>Bacillati</taxon>
        <taxon>Bacillota</taxon>
        <taxon>Bacilli</taxon>
        <taxon>Bacillales</taxon>
        <taxon>Paenibacillaceae</taxon>
        <taxon>Paenibacillus</taxon>
    </lineage>
</organism>
<reference evidence="2" key="1">
    <citation type="submission" date="2023-09" db="EMBL/GenBank/DDBJ databases">
        <title>Paenibacillus sp. chi10 Genome sequencing and assembly.</title>
        <authorList>
            <person name="Kim I."/>
        </authorList>
    </citation>
    <scope>NUCLEOTIDE SEQUENCE [LARGE SCALE GENOMIC DNA]</scope>
    <source>
        <strain evidence="2">chi10</strain>
    </source>
</reference>
<sequence length="185" mass="21525">MSHGMRFVEEHRQINKVLEKLYSKRELDQWYVDTSRKNLELPRDLYNIVQVCEVKVQDGFSPSAHVYLKLKDRLGEGGFVLLQEIQLTISKIVPVYECLFFHEVKHNALTGNLGLVGPANTFELIEAEVQVNKILQQHGYIQLSHEYDLYDTVYEWGQLEGIDPVNRRLTLKDAVFVDMLELCND</sequence>
<dbReference type="Proteomes" id="UP001250538">
    <property type="component" value="Unassembled WGS sequence"/>
</dbReference>
<dbReference type="EMBL" id="JAVYAA010000001">
    <property type="protein sequence ID" value="MDT8975357.1"/>
    <property type="molecule type" value="Genomic_DNA"/>
</dbReference>
<name>A0AAJ2N2P5_9BACL</name>
<dbReference type="RefSeq" id="WP_315743357.1">
    <property type="nucleotide sequence ID" value="NZ_JAVYAA010000001.1"/>
</dbReference>
<protein>
    <submittedName>
        <fullName evidence="1">Uncharacterized protein</fullName>
    </submittedName>
</protein>
<keyword evidence="2" id="KW-1185">Reference proteome</keyword>
<gene>
    <name evidence="1" type="ORF">RQP50_03755</name>
</gene>
<evidence type="ECO:0000313" key="2">
    <source>
        <dbReference type="Proteomes" id="UP001250538"/>
    </source>
</evidence>
<proteinExistence type="predicted"/>
<comment type="caution">
    <text evidence="1">The sequence shown here is derived from an EMBL/GenBank/DDBJ whole genome shotgun (WGS) entry which is preliminary data.</text>
</comment>
<dbReference type="AlphaFoldDB" id="A0AAJ2N2P5"/>
<evidence type="ECO:0000313" key="1">
    <source>
        <dbReference type="EMBL" id="MDT8975357.1"/>
    </source>
</evidence>